<feature type="binding site" evidence="14">
    <location>
        <position position="435"/>
    </location>
    <ligand>
        <name>ATP</name>
        <dbReference type="ChEBI" id="CHEBI:30616"/>
    </ligand>
</feature>
<feature type="domain" description="ATP-dependent DNA ligase family profile" evidence="16">
    <location>
        <begin position="341"/>
        <end position="467"/>
    </location>
</feature>
<dbReference type="PANTHER" id="PTHR45674:SF4">
    <property type="entry name" value="DNA LIGASE 1"/>
    <property type="match status" value="1"/>
</dbReference>
<evidence type="ECO:0000256" key="14">
    <source>
        <dbReference type="HAMAP-Rule" id="MF_00407"/>
    </source>
</evidence>
<feature type="binding site" evidence="14">
    <location>
        <position position="353"/>
    </location>
    <ligand>
        <name>ATP</name>
        <dbReference type="ChEBI" id="CHEBI:30616"/>
    </ligand>
</feature>
<evidence type="ECO:0000313" key="18">
    <source>
        <dbReference type="Proteomes" id="UP000231214"/>
    </source>
</evidence>
<organism evidence="17 18">
    <name type="scientific">Candidatus Shapirobacteria bacterium CG09_land_8_20_14_0_10_49_15</name>
    <dbReference type="NCBI Taxonomy" id="1974482"/>
    <lineage>
        <taxon>Bacteria</taxon>
        <taxon>Candidatus Shapironibacteriota</taxon>
    </lineage>
</organism>
<dbReference type="GO" id="GO:0006310">
    <property type="term" value="P:DNA recombination"/>
    <property type="evidence" value="ECO:0007669"/>
    <property type="project" value="UniProtKB-UniRule"/>
</dbReference>
<accession>A0A2M6XBG8</accession>
<dbReference type="GO" id="GO:0006281">
    <property type="term" value="P:DNA repair"/>
    <property type="evidence" value="ECO:0007669"/>
    <property type="project" value="UniProtKB-UniRule"/>
</dbReference>
<dbReference type="Gene3D" id="1.10.3260.10">
    <property type="entry name" value="DNA ligase, ATP-dependent, N-terminal domain"/>
    <property type="match status" value="1"/>
</dbReference>
<comment type="catalytic activity">
    <reaction evidence="13 14">
        <text>ATP + (deoxyribonucleotide)n-3'-hydroxyl + 5'-phospho-(deoxyribonucleotide)m = (deoxyribonucleotide)n+m + AMP + diphosphate.</text>
        <dbReference type="EC" id="6.5.1.1"/>
    </reaction>
</comment>
<dbReference type="Gene3D" id="2.40.50.140">
    <property type="entry name" value="Nucleic acid-binding proteins"/>
    <property type="match status" value="1"/>
</dbReference>
<dbReference type="AlphaFoldDB" id="A0A2M6XBG8"/>
<dbReference type="GO" id="GO:0071897">
    <property type="term" value="P:DNA biosynthetic process"/>
    <property type="evidence" value="ECO:0007669"/>
    <property type="project" value="InterPro"/>
</dbReference>
<dbReference type="SUPFAM" id="SSF117018">
    <property type="entry name" value="ATP-dependent DNA ligase DNA-binding domain"/>
    <property type="match status" value="1"/>
</dbReference>
<dbReference type="NCBIfam" id="TIGR00574">
    <property type="entry name" value="dnl1"/>
    <property type="match status" value="1"/>
</dbReference>
<dbReference type="FunFam" id="1.10.3260.10:FF:000007">
    <property type="entry name" value="DNA ligase"/>
    <property type="match status" value="1"/>
</dbReference>
<evidence type="ECO:0000256" key="13">
    <source>
        <dbReference type="ARBA" id="ARBA00034003"/>
    </source>
</evidence>
<reference evidence="18" key="1">
    <citation type="submission" date="2017-09" db="EMBL/GenBank/DDBJ databases">
        <title>Depth-based differentiation of microbial function through sediment-hosted aquifers and enrichment of novel symbionts in the deep terrestrial subsurface.</title>
        <authorList>
            <person name="Probst A.J."/>
            <person name="Ladd B."/>
            <person name="Jarett J.K."/>
            <person name="Geller-Mcgrath D.E."/>
            <person name="Sieber C.M.K."/>
            <person name="Emerson J.B."/>
            <person name="Anantharaman K."/>
            <person name="Thomas B.C."/>
            <person name="Malmstrom R."/>
            <person name="Stieglmeier M."/>
            <person name="Klingl A."/>
            <person name="Woyke T."/>
            <person name="Ryan C.M."/>
            <person name="Banfield J.F."/>
        </authorList>
    </citation>
    <scope>NUCLEOTIDE SEQUENCE [LARGE SCALE GENOMIC DNA]</scope>
</reference>
<feature type="binding site" evidence="14">
    <location>
        <position position="429"/>
    </location>
    <ligand>
        <name>ATP</name>
        <dbReference type="ChEBI" id="CHEBI:30616"/>
    </ligand>
</feature>
<evidence type="ECO:0000256" key="15">
    <source>
        <dbReference type="RuleBase" id="RU004196"/>
    </source>
</evidence>
<dbReference type="Proteomes" id="UP000231214">
    <property type="component" value="Unassembled WGS sequence"/>
</dbReference>
<dbReference type="InterPro" id="IPR022865">
    <property type="entry name" value="DNA_ligae_ATP-dep_bac/arc"/>
</dbReference>
<evidence type="ECO:0000256" key="7">
    <source>
        <dbReference type="ARBA" id="ARBA00022763"/>
    </source>
</evidence>
<evidence type="ECO:0000256" key="5">
    <source>
        <dbReference type="ARBA" id="ARBA00022723"/>
    </source>
</evidence>
<dbReference type="InterPro" id="IPR036599">
    <property type="entry name" value="DNA_ligase_N_sf"/>
</dbReference>
<dbReference type="SUPFAM" id="SSF50249">
    <property type="entry name" value="Nucleic acid-binding proteins"/>
    <property type="match status" value="1"/>
</dbReference>
<dbReference type="Gene3D" id="3.30.470.30">
    <property type="entry name" value="DNA ligase/mRNA capping enzyme"/>
    <property type="match status" value="1"/>
</dbReference>
<evidence type="ECO:0000256" key="9">
    <source>
        <dbReference type="ARBA" id="ARBA00022842"/>
    </source>
</evidence>
<dbReference type="InterPro" id="IPR016059">
    <property type="entry name" value="DNA_ligase_ATP-dep_CS"/>
</dbReference>
<name>A0A2M6XBG8_9BACT</name>
<dbReference type="GO" id="GO:0005524">
    <property type="term" value="F:ATP binding"/>
    <property type="evidence" value="ECO:0007669"/>
    <property type="project" value="UniProtKB-UniRule"/>
</dbReference>
<dbReference type="InterPro" id="IPR012340">
    <property type="entry name" value="NA-bd_OB-fold"/>
</dbReference>
<evidence type="ECO:0000256" key="4">
    <source>
        <dbReference type="ARBA" id="ARBA00022705"/>
    </source>
</evidence>
<dbReference type="SUPFAM" id="SSF56091">
    <property type="entry name" value="DNA ligase/mRNA capping enzyme, catalytic domain"/>
    <property type="match status" value="1"/>
</dbReference>
<dbReference type="HAMAP" id="MF_00407">
    <property type="entry name" value="DNA_ligase"/>
    <property type="match status" value="1"/>
</dbReference>
<evidence type="ECO:0000256" key="1">
    <source>
        <dbReference type="ARBA" id="ARBA00007572"/>
    </source>
</evidence>
<dbReference type="PROSITE" id="PS00333">
    <property type="entry name" value="DNA_LIGASE_A2"/>
    <property type="match status" value="1"/>
</dbReference>
<keyword evidence="7 14" id="KW-0227">DNA damage</keyword>
<dbReference type="GO" id="GO:0006273">
    <property type="term" value="P:lagging strand elongation"/>
    <property type="evidence" value="ECO:0007669"/>
    <property type="project" value="TreeGrafter"/>
</dbReference>
<comment type="caution">
    <text evidence="17">The sequence shown here is derived from an EMBL/GenBank/DDBJ whole genome shotgun (WGS) entry which is preliminary data.</text>
</comment>
<dbReference type="InterPro" id="IPR012310">
    <property type="entry name" value="DNA_ligase_ATP-dep_cent"/>
</dbReference>
<evidence type="ECO:0000259" key="16">
    <source>
        <dbReference type="PROSITE" id="PS50160"/>
    </source>
</evidence>
<feature type="binding site" evidence="14">
    <location>
        <position position="268"/>
    </location>
    <ligand>
        <name>ATP</name>
        <dbReference type="ChEBI" id="CHEBI:30616"/>
    </ligand>
</feature>
<keyword evidence="8 14" id="KW-0067">ATP-binding</keyword>
<dbReference type="InterPro" id="IPR050191">
    <property type="entry name" value="ATP-dep_DNA_ligase"/>
</dbReference>
<evidence type="ECO:0000256" key="2">
    <source>
        <dbReference type="ARBA" id="ARBA00022598"/>
    </source>
</evidence>
<keyword evidence="9 14" id="KW-0460">Magnesium</keyword>
<keyword evidence="10 14" id="KW-0233">DNA recombination</keyword>
<dbReference type="GO" id="GO:0003910">
    <property type="term" value="F:DNA ligase (ATP) activity"/>
    <property type="evidence" value="ECO:0007669"/>
    <property type="project" value="UniProtKB-UniRule"/>
</dbReference>
<feature type="binding site" evidence="14">
    <location>
        <position position="261"/>
    </location>
    <ligand>
        <name>ATP</name>
        <dbReference type="ChEBI" id="CHEBI:30616"/>
    </ligand>
</feature>
<evidence type="ECO:0000256" key="11">
    <source>
        <dbReference type="ARBA" id="ARBA00023204"/>
    </source>
</evidence>
<keyword evidence="2 14" id="KW-0436">Ligase</keyword>
<dbReference type="Pfam" id="PF01068">
    <property type="entry name" value="DNA_ligase_A_M"/>
    <property type="match status" value="1"/>
</dbReference>
<feature type="binding site" evidence="14">
    <location>
        <position position="313"/>
    </location>
    <ligand>
        <name>ATP</name>
        <dbReference type="ChEBI" id="CHEBI:30616"/>
    </ligand>
</feature>
<dbReference type="InterPro" id="IPR012308">
    <property type="entry name" value="DNA_ligase_ATP-dep_N"/>
</dbReference>
<keyword evidence="11 14" id="KW-0234">DNA repair</keyword>
<dbReference type="InterPro" id="IPR012309">
    <property type="entry name" value="DNA_ligase_ATP-dep_C"/>
</dbReference>
<evidence type="ECO:0000256" key="3">
    <source>
        <dbReference type="ARBA" id="ARBA00022618"/>
    </source>
</evidence>
<comment type="cofactor">
    <cofactor evidence="14">
        <name>Mg(2+)</name>
        <dbReference type="ChEBI" id="CHEBI:18420"/>
    </cofactor>
</comment>
<proteinExistence type="inferred from homology"/>
<sequence>MKFKRLADYLAKLEQTNSRLAITEILAALFDQADGQEVAPICYLSQGRLGPRFANTEFNLAEKLMVRVLAKAYGQEEKEIRKAYQQKGDLGDLVQLYDQQEKSKPLSVSQVYQQLEIIAQEGGGGSVERKINQLASLLSGLESQSAKFVVRITLGKLRLGFSDLTILDALSWLVAGNKSKREVVEEAYNIRADAGYIAQVVKEKGLQGLEKLTVSLGVPVMPALCQRLGTTEEIITKMAPRQAFAPSSGRGVQEEAMVAVEPKYDGTRLQIHFGPQQTVIFTRNLENVAAMFPDLVAALGKELKAKSVILDGEAIGYDPQTSRFLPFQETIKRKRKYEVGATSKEIPLKYFCFDILFYNGQSWLKKPFRQRRRLLEQVLPKSNQTIMLSPQIVTADPERLRCYHDEQIAKGLEGVVIKKWSAPYEPGRRGFTWVKLKSEKGKKGAGLTDTLDCVVMGYYHGRGKRAAFGIGAFLVGARHGQEFLTVSKIGTGLTDNQWREMKRRCRGTELIKMPRNYQVDKNLFPDVWCEPKIVVEIEADNITRSPIHTAQYALRFPRLIRFRDDKDAFQATSLAELKKLYELQK</sequence>
<keyword evidence="4 14" id="KW-0235">DNA replication</keyword>
<evidence type="ECO:0000313" key="17">
    <source>
        <dbReference type="EMBL" id="PIU02306.1"/>
    </source>
</evidence>
<protein>
    <recommendedName>
        <fullName evidence="14">Probable DNA ligase</fullName>
        <ecNumber evidence="14">6.5.1.1</ecNumber>
    </recommendedName>
    <alternativeName>
        <fullName evidence="14">Polydeoxyribonucleotide synthase [ATP]</fullName>
    </alternativeName>
</protein>
<keyword evidence="12 14" id="KW-0131">Cell cycle</keyword>
<evidence type="ECO:0000256" key="8">
    <source>
        <dbReference type="ARBA" id="ARBA00022840"/>
    </source>
</evidence>
<dbReference type="EMBL" id="PEZK01000017">
    <property type="protein sequence ID" value="PIU02306.1"/>
    <property type="molecule type" value="Genomic_DNA"/>
</dbReference>
<evidence type="ECO:0000256" key="6">
    <source>
        <dbReference type="ARBA" id="ARBA00022741"/>
    </source>
</evidence>
<dbReference type="InterPro" id="IPR000977">
    <property type="entry name" value="DNA_ligase_ATP-dep"/>
</dbReference>
<keyword evidence="5 14" id="KW-0479">Metal-binding</keyword>
<dbReference type="PANTHER" id="PTHR45674">
    <property type="entry name" value="DNA LIGASE 1/3 FAMILY MEMBER"/>
    <property type="match status" value="1"/>
</dbReference>
<keyword evidence="3 14" id="KW-0132">Cell division</keyword>
<dbReference type="PROSITE" id="PS50160">
    <property type="entry name" value="DNA_LIGASE_A3"/>
    <property type="match status" value="1"/>
</dbReference>
<evidence type="ECO:0000256" key="12">
    <source>
        <dbReference type="ARBA" id="ARBA00023306"/>
    </source>
</evidence>
<keyword evidence="6 14" id="KW-0547">Nucleotide-binding</keyword>
<evidence type="ECO:0000256" key="10">
    <source>
        <dbReference type="ARBA" id="ARBA00023172"/>
    </source>
</evidence>
<gene>
    <name evidence="14" type="primary">lig</name>
    <name evidence="17" type="ORF">COT66_00950</name>
</gene>
<dbReference type="Pfam" id="PF04679">
    <property type="entry name" value="DNA_ligase_A_C"/>
    <property type="match status" value="1"/>
</dbReference>
<feature type="binding site" evidence="14">
    <location>
        <position position="283"/>
    </location>
    <ligand>
        <name>ATP</name>
        <dbReference type="ChEBI" id="CHEBI:30616"/>
    </ligand>
</feature>
<comment type="similarity">
    <text evidence="1 14 15">Belongs to the ATP-dependent DNA ligase family.</text>
</comment>
<feature type="active site" description="N6-AMP-lysine intermediate" evidence="14">
    <location>
        <position position="263"/>
    </location>
</feature>
<dbReference type="CDD" id="cd07901">
    <property type="entry name" value="Adenylation_DNA_ligase_Arch_LigB"/>
    <property type="match status" value="1"/>
</dbReference>
<dbReference type="GO" id="GO:0003677">
    <property type="term" value="F:DNA binding"/>
    <property type="evidence" value="ECO:0007669"/>
    <property type="project" value="InterPro"/>
</dbReference>
<dbReference type="GO" id="GO:0051301">
    <property type="term" value="P:cell division"/>
    <property type="evidence" value="ECO:0007669"/>
    <property type="project" value="UniProtKB-KW"/>
</dbReference>
<dbReference type="GO" id="GO:0046872">
    <property type="term" value="F:metal ion binding"/>
    <property type="evidence" value="ECO:0007669"/>
    <property type="project" value="UniProtKB-KW"/>
</dbReference>
<comment type="function">
    <text evidence="14">DNA ligase that seals nicks in double-stranded DNA during DNA replication, DNA recombination and DNA repair.</text>
</comment>
<dbReference type="Pfam" id="PF04675">
    <property type="entry name" value="DNA_ligase_A_N"/>
    <property type="match status" value="1"/>
</dbReference>
<dbReference type="EC" id="6.5.1.1" evidence="14"/>